<accession>A0ABW5L546</accession>
<dbReference type="PANTHER" id="PTHR43135:SF3">
    <property type="entry name" value="ALPHA-D-RIBOSE 1-METHYLPHOSPHONATE 5-TRIPHOSPHATE DIPHOSPHATASE"/>
    <property type="match status" value="1"/>
</dbReference>
<feature type="domain" description="Amidohydrolase-related" evidence="2">
    <location>
        <begin position="83"/>
        <end position="420"/>
    </location>
</feature>
<dbReference type="Pfam" id="PF01979">
    <property type="entry name" value="Amidohydro_1"/>
    <property type="match status" value="1"/>
</dbReference>
<dbReference type="Gene3D" id="1.20.58.520">
    <property type="entry name" value="Amidohydrolase"/>
    <property type="match status" value="1"/>
</dbReference>
<dbReference type="InterPro" id="IPR011059">
    <property type="entry name" value="Metal-dep_hydrolase_composite"/>
</dbReference>
<proteinExistence type="predicted"/>
<keyword evidence="4" id="KW-1185">Reference proteome</keyword>
<dbReference type="Proteomes" id="UP001597440">
    <property type="component" value="Unassembled WGS sequence"/>
</dbReference>
<evidence type="ECO:0000313" key="4">
    <source>
        <dbReference type="Proteomes" id="UP001597440"/>
    </source>
</evidence>
<dbReference type="Gene3D" id="2.30.40.10">
    <property type="entry name" value="Urease, subunit C, domain 1"/>
    <property type="match status" value="1"/>
</dbReference>
<gene>
    <name evidence="3" type="ORF">ACFSQW_18190</name>
</gene>
<feature type="chain" id="PRO_5047305922" evidence="1">
    <location>
        <begin position="26"/>
        <end position="422"/>
    </location>
</feature>
<protein>
    <submittedName>
        <fullName evidence="3">Amidohydrolase family protein</fullName>
    </submittedName>
</protein>
<evidence type="ECO:0000259" key="2">
    <source>
        <dbReference type="Pfam" id="PF01979"/>
    </source>
</evidence>
<comment type="caution">
    <text evidence="3">The sequence shown here is derived from an EMBL/GenBank/DDBJ whole genome shotgun (WGS) entry which is preliminary data.</text>
</comment>
<organism evidence="3 4">
    <name type="scientific">Sphingobacterium tabacisoli</name>
    <dbReference type="NCBI Taxonomy" id="2044855"/>
    <lineage>
        <taxon>Bacteria</taxon>
        <taxon>Pseudomonadati</taxon>
        <taxon>Bacteroidota</taxon>
        <taxon>Sphingobacteriia</taxon>
        <taxon>Sphingobacteriales</taxon>
        <taxon>Sphingobacteriaceae</taxon>
        <taxon>Sphingobacterium</taxon>
    </lineage>
</organism>
<feature type="signal peptide" evidence="1">
    <location>
        <begin position="1"/>
        <end position="25"/>
    </location>
</feature>
<evidence type="ECO:0000256" key="1">
    <source>
        <dbReference type="SAM" id="SignalP"/>
    </source>
</evidence>
<dbReference type="InterPro" id="IPR006680">
    <property type="entry name" value="Amidohydro-rel"/>
</dbReference>
<keyword evidence="1" id="KW-0732">Signal</keyword>
<dbReference type="EMBL" id="JBHULD010000018">
    <property type="protein sequence ID" value="MFD2556331.1"/>
    <property type="molecule type" value="Genomic_DNA"/>
</dbReference>
<dbReference type="InterPro" id="IPR032466">
    <property type="entry name" value="Metal_Hydrolase"/>
</dbReference>
<sequence length="422" mass="46763">MIQHLIKKLCLGLLLLHIGAGSSLAQKNTNSILLHNATIIDGRSNVRPYQASILIQDGFIRAISKKKINVGRNVQEIDCTGKYIVPGLFDTHIHLATIDLSDIEKARNATDKILENMLQHGITTVRDMAGNAPYLAQYKQEIKSGAKAGPDIFYAAQFAGPGYFEMFSQGSRIKMGNSPWERAVSDTTDIAQVVKQAKDAGVTAIKTYAEMSSELLEKIVRAARKQNLLVWSHATIYPIKPSDAVSLSVNSISHAADVIFEQIPSDSLNISYAWERVYEGIKVDPNILNPLFTQMKENKVFFDPTVFHATNNKLDYSLEILKLAHGAGVKIVAGTDWIYPENSDMVPLYNEVSLYQDRAGMTPLEVLESLTYNAAQVTGLHDRGYLKKGLRADILILDSDPLKNLRSLFEPEKVIQAGHIVK</sequence>
<dbReference type="Gene3D" id="3.30.110.90">
    <property type="entry name" value="Amidohydrolase"/>
    <property type="match status" value="1"/>
</dbReference>
<name>A0ABW5L546_9SPHI</name>
<dbReference type="Gene3D" id="3.40.50.10910">
    <property type="entry name" value="Amidohydrolase"/>
    <property type="match status" value="1"/>
</dbReference>
<evidence type="ECO:0000313" key="3">
    <source>
        <dbReference type="EMBL" id="MFD2556331.1"/>
    </source>
</evidence>
<dbReference type="SUPFAM" id="SSF51338">
    <property type="entry name" value="Composite domain of metallo-dependent hydrolases"/>
    <property type="match status" value="1"/>
</dbReference>
<dbReference type="SUPFAM" id="SSF51556">
    <property type="entry name" value="Metallo-dependent hydrolases"/>
    <property type="match status" value="1"/>
</dbReference>
<dbReference type="RefSeq" id="WP_210352603.1">
    <property type="nucleotide sequence ID" value="NZ_JAEQMU010000001.1"/>
</dbReference>
<dbReference type="PANTHER" id="PTHR43135">
    <property type="entry name" value="ALPHA-D-RIBOSE 1-METHYLPHOSPHONATE 5-TRIPHOSPHATE DIPHOSPHATASE"/>
    <property type="match status" value="1"/>
</dbReference>
<reference evidence="4" key="1">
    <citation type="journal article" date="2019" name="Int. J. Syst. Evol. Microbiol.">
        <title>The Global Catalogue of Microorganisms (GCM) 10K type strain sequencing project: providing services to taxonomists for standard genome sequencing and annotation.</title>
        <authorList>
            <consortium name="The Broad Institute Genomics Platform"/>
            <consortium name="The Broad Institute Genome Sequencing Center for Infectious Disease"/>
            <person name="Wu L."/>
            <person name="Ma J."/>
        </authorList>
    </citation>
    <scope>NUCLEOTIDE SEQUENCE [LARGE SCALE GENOMIC DNA]</scope>
    <source>
        <strain evidence="4">KCTC 52298</strain>
    </source>
</reference>
<dbReference type="InterPro" id="IPR051781">
    <property type="entry name" value="Metallo-dep_Hydrolase"/>
</dbReference>